<organism evidence="5 6">
    <name type="scientific">Chara braunii</name>
    <name type="common">Braun's stonewort</name>
    <dbReference type="NCBI Taxonomy" id="69332"/>
    <lineage>
        <taxon>Eukaryota</taxon>
        <taxon>Viridiplantae</taxon>
        <taxon>Streptophyta</taxon>
        <taxon>Charophyceae</taxon>
        <taxon>Charales</taxon>
        <taxon>Characeae</taxon>
        <taxon>Chara</taxon>
    </lineage>
</organism>
<feature type="repeat" description="ANK" evidence="1">
    <location>
        <begin position="240"/>
        <end position="273"/>
    </location>
</feature>
<gene>
    <name evidence="5" type="ORF">CBR_g50831</name>
</gene>
<dbReference type="SUPFAM" id="SSF48403">
    <property type="entry name" value="Ankyrin repeat"/>
    <property type="match status" value="1"/>
</dbReference>
<dbReference type="Pfam" id="PF25575">
    <property type="entry name" value="TPR_BSK1_C"/>
    <property type="match status" value="1"/>
</dbReference>
<dbReference type="Gramene" id="GBG90485">
    <property type="protein sequence ID" value="GBG90485"/>
    <property type="gene ID" value="CBR_g50831"/>
</dbReference>
<evidence type="ECO:0000313" key="5">
    <source>
        <dbReference type="EMBL" id="GBG90485.1"/>
    </source>
</evidence>
<feature type="compositionally biased region" description="Basic and acidic residues" evidence="3">
    <location>
        <begin position="493"/>
        <end position="504"/>
    </location>
</feature>
<dbReference type="Gene3D" id="1.25.40.10">
    <property type="entry name" value="Tetratricopeptide repeat domain"/>
    <property type="match status" value="1"/>
</dbReference>
<evidence type="ECO:0000256" key="3">
    <source>
        <dbReference type="SAM" id="MobiDB-lite"/>
    </source>
</evidence>
<feature type="region of interest" description="Disordered" evidence="3">
    <location>
        <begin position="153"/>
        <end position="192"/>
    </location>
</feature>
<dbReference type="PROSITE" id="PS50088">
    <property type="entry name" value="ANK_REPEAT"/>
    <property type="match status" value="6"/>
</dbReference>
<feature type="repeat" description="ANK" evidence="1">
    <location>
        <begin position="406"/>
        <end position="438"/>
    </location>
</feature>
<dbReference type="PANTHER" id="PTHR46224">
    <property type="entry name" value="ANKYRIN REPEAT FAMILY PROTEIN"/>
    <property type="match status" value="1"/>
</dbReference>
<keyword evidence="1" id="KW-0040">ANK repeat</keyword>
<evidence type="ECO:0000256" key="2">
    <source>
        <dbReference type="PROSITE-ProRule" id="PRU00339"/>
    </source>
</evidence>
<dbReference type="Pfam" id="PF12796">
    <property type="entry name" value="Ank_2"/>
    <property type="match status" value="2"/>
</dbReference>
<dbReference type="Proteomes" id="UP000265515">
    <property type="component" value="Unassembled WGS sequence"/>
</dbReference>
<dbReference type="InterPro" id="IPR036770">
    <property type="entry name" value="Ankyrin_rpt-contain_sf"/>
</dbReference>
<dbReference type="Gene3D" id="2.60.40.790">
    <property type="match status" value="1"/>
</dbReference>
<accession>A0A388M7J9</accession>
<dbReference type="SMART" id="SM00028">
    <property type="entry name" value="TPR"/>
    <property type="match status" value="3"/>
</dbReference>
<dbReference type="InterPro" id="IPR058209">
    <property type="entry name" value="TPR_BSK1_C"/>
</dbReference>
<feature type="region of interest" description="Disordered" evidence="3">
    <location>
        <begin position="483"/>
        <end position="536"/>
    </location>
</feature>
<evidence type="ECO:0000256" key="1">
    <source>
        <dbReference type="PROSITE-ProRule" id="PRU00023"/>
    </source>
</evidence>
<feature type="repeat" description="ANK" evidence="1">
    <location>
        <begin position="274"/>
        <end position="306"/>
    </location>
</feature>
<feature type="repeat" description="ANK" evidence="1">
    <location>
        <begin position="373"/>
        <end position="405"/>
    </location>
</feature>
<feature type="domain" description="CS" evidence="4">
    <location>
        <begin position="54"/>
        <end position="154"/>
    </location>
</feature>
<feature type="repeat" description="TPR" evidence="2">
    <location>
        <begin position="612"/>
        <end position="645"/>
    </location>
</feature>
<name>A0A388M7J9_CHABU</name>
<dbReference type="PANTHER" id="PTHR46224:SF6">
    <property type="entry name" value="ANKYRIN REPEAT FAMILY PROTEIN"/>
    <property type="match status" value="1"/>
</dbReference>
<dbReference type="InterPro" id="IPR011990">
    <property type="entry name" value="TPR-like_helical_dom_sf"/>
</dbReference>
<dbReference type="InterPro" id="IPR008978">
    <property type="entry name" value="HSP20-like_chaperone"/>
</dbReference>
<dbReference type="OrthoDB" id="20872at2759"/>
<evidence type="ECO:0000259" key="4">
    <source>
        <dbReference type="PROSITE" id="PS51203"/>
    </source>
</evidence>
<sequence>MKGERVRMRHREDERIGIWSVRMRTRPQRKQKEKGSHGERVKHAGGKIAVAGVKQVHRTGKTSRRIGREVVELRVKFPEGVGWKDDKEARKAIQVEARATSLTVRETGQGGQVLFEANPLFSKILADETSWYIEDGAVVIVLQKAEELYWPSIHPEDEPQDDSLKKSLTRSGPQIGEGGGVDGEDGRGDGLTGLSERAKVSRLLQAAKSGDLAALQAAAEAMDDGGEGLAVVLRETKDGNGRGALHFAAQEGRLEVCHYLTEEIGMDIDGRDEEGETALIHAAREGHVEVCEWLLEHGADACARSTKSGAGAIHHAASGGHDRLIKALVARGESANAPSEAGPPLIWAAERGVIASLRALLELGATVDATNSQLCSAVLVATAAGHLEAVRFLIDHGADVTIKALQGATCLHVAADRGDREMVDTLLSAGADPDAVDESGSKPIHVAAANRDEPIVEALLSNTSRDPDVVPWTVEEVIKKQNMLTDLSENAGDNEKTSMGKEGGRGGGGGGGELHQQQQRQQLPPPPPPRRIDMDENDPRVKQSLEAKARGDIAFKKADYMSAIDAYTQSLDLIDYNAAVLSNRSLCWIRVGQAERALEDAQAARAARPDWPKACYREGAALRLLGRLDEACTAFYEGVQLDPENKELVTAFRETMEHAKRQHSLPAPSS</sequence>
<keyword evidence="6" id="KW-1185">Reference proteome</keyword>
<dbReference type="PROSITE" id="PS51203">
    <property type="entry name" value="CS"/>
    <property type="match status" value="1"/>
</dbReference>
<keyword evidence="2" id="KW-0802">TPR repeat</keyword>
<evidence type="ECO:0000313" key="6">
    <source>
        <dbReference type="Proteomes" id="UP000265515"/>
    </source>
</evidence>
<dbReference type="SUPFAM" id="SSF48452">
    <property type="entry name" value="TPR-like"/>
    <property type="match status" value="1"/>
</dbReference>
<feature type="repeat" description="ANK" evidence="1">
    <location>
        <begin position="340"/>
        <end position="372"/>
    </location>
</feature>
<dbReference type="PROSITE" id="PS50005">
    <property type="entry name" value="TPR"/>
    <property type="match status" value="1"/>
</dbReference>
<dbReference type="SUPFAM" id="SSF49764">
    <property type="entry name" value="HSP20-like chaperones"/>
    <property type="match status" value="1"/>
</dbReference>
<comment type="caution">
    <text evidence="5">The sequence shown here is derived from an EMBL/GenBank/DDBJ whole genome shotgun (WGS) entry which is preliminary data.</text>
</comment>
<dbReference type="PROSITE" id="PS50297">
    <property type="entry name" value="ANK_REP_REGION"/>
    <property type="match status" value="2"/>
</dbReference>
<dbReference type="SMART" id="SM00248">
    <property type="entry name" value="ANK"/>
    <property type="match status" value="7"/>
</dbReference>
<dbReference type="EMBL" id="BFEA01000815">
    <property type="protein sequence ID" value="GBG90485.1"/>
    <property type="molecule type" value="Genomic_DNA"/>
</dbReference>
<feature type="compositionally biased region" description="Basic and acidic residues" evidence="3">
    <location>
        <begin position="154"/>
        <end position="165"/>
    </location>
</feature>
<proteinExistence type="predicted"/>
<dbReference type="PRINTS" id="PR01415">
    <property type="entry name" value="ANKYRIN"/>
</dbReference>
<dbReference type="InterPro" id="IPR019734">
    <property type="entry name" value="TPR_rpt"/>
</dbReference>
<dbReference type="InterPro" id="IPR051616">
    <property type="entry name" value="Cul2-RING_E3_ligase_SR"/>
</dbReference>
<dbReference type="AlphaFoldDB" id="A0A388M7J9"/>
<protein>
    <recommendedName>
        <fullName evidence="4">CS domain-containing protein</fullName>
    </recommendedName>
</protein>
<dbReference type="InterPro" id="IPR007052">
    <property type="entry name" value="CS_dom"/>
</dbReference>
<feature type="repeat" description="ANK" evidence="1">
    <location>
        <begin position="308"/>
        <end position="340"/>
    </location>
</feature>
<dbReference type="InterPro" id="IPR002110">
    <property type="entry name" value="Ankyrin_rpt"/>
</dbReference>
<dbReference type="Gene3D" id="1.25.40.20">
    <property type="entry name" value="Ankyrin repeat-containing domain"/>
    <property type="match status" value="2"/>
</dbReference>
<dbReference type="STRING" id="69332.A0A388M7J9"/>
<reference evidence="5 6" key="1">
    <citation type="journal article" date="2018" name="Cell">
        <title>The Chara Genome: Secondary Complexity and Implications for Plant Terrestrialization.</title>
        <authorList>
            <person name="Nishiyama T."/>
            <person name="Sakayama H."/>
            <person name="Vries J.D."/>
            <person name="Buschmann H."/>
            <person name="Saint-Marcoux D."/>
            <person name="Ullrich K.K."/>
            <person name="Haas F.B."/>
            <person name="Vanderstraeten L."/>
            <person name="Becker D."/>
            <person name="Lang D."/>
            <person name="Vosolsobe S."/>
            <person name="Rombauts S."/>
            <person name="Wilhelmsson P.K.I."/>
            <person name="Janitza P."/>
            <person name="Kern R."/>
            <person name="Heyl A."/>
            <person name="Rumpler F."/>
            <person name="Villalobos L.I.A.C."/>
            <person name="Clay J.M."/>
            <person name="Skokan R."/>
            <person name="Toyoda A."/>
            <person name="Suzuki Y."/>
            <person name="Kagoshima H."/>
            <person name="Schijlen E."/>
            <person name="Tajeshwar N."/>
            <person name="Catarino B."/>
            <person name="Hetherington A.J."/>
            <person name="Saltykova A."/>
            <person name="Bonnot C."/>
            <person name="Breuninger H."/>
            <person name="Symeonidi A."/>
            <person name="Radhakrishnan G.V."/>
            <person name="Van Nieuwerburgh F."/>
            <person name="Deforce D."/>
            <person name="Chang C."/>
            <person name="Karol K.G."/>
            <person name="Hedrich R."/>
            <person name="Ulvskov P."/>
            <person name="Glockner G."/>
            <person name="Delwiche C.F."/>
            <person name="Petrasek J."/>
            <person name="Van de Peer Y."/>
            <person name="Friml J."/>
            <person name="Beilby M."/>
            <person name="Dolan L."/>
            <person name="Kohara Y."/>
            <person name="Sugano S."/>
            <person name="Fujiyama A."/>
            <person name="Delaux P.-M."/>
            <person name="Quint M."/>
            <person name="TheiBen G."/>
            <person name="Hagemann M."/>
            <person name="Harholt J."/>
            <person name="Dunand C."/>
            <person name="Zachgo S."/>
            <person name="Langdale J."/>
            <person name="Maumus F."/>
            <person name="Straeten D.V.D."/>
            <person name="Gould S.B."/>
            <person name="Rensing S.A."/>
        </authorList>
    </citation>
    <scope>NUCLEOTIDE SEQUENCE [LARGE SCALE GENOMIC DNA]</scope>
    <source>
        <strain evidence="5 6">S276</strain>
    </source>
</reference>